<reference evidence="9" key="1">
    <citation type="submission" date="2015-02" db="EMBL/GenBank/DDBJ databases">
        <title>Genome sequencing for Strongylocentrotus purpuratus.</title>
        <authorList>
            <person name="Murali S."/>
            <person name="Liu Y."/>
            <person name="Vee V."/>
            <person name="English A."/>
            <person name="Wang M."/>
            <person name="Skinner E."/>
            <person name="Han Y."/>
            <person name="Muzny D.M."/>
            <person name="Worley K.C."/>
            <person name="Gibbs R.A."/>
        </authorList>
    </citation>
    <scope>NUCLEOTIDE SEQUENCE</scope>
</reference>
<dbReference type="KEGG" id="spu:115923023"/>
<dbReference type="EnsemblMetazoa" id="XM_030983040">
    <property type="protein sequence ID" value="XP_030838900"/>
    <property type="gene ID" value="LOC115923023"/>
</dbReference>
<evidence type="ECO:0000256" key="3">
    <source>
        <dbReference type="ARBA" id="ARBA00022771"/>
    </source>
</evidence>
<evidence type="ECO:0000256" key="4">
    <source>
        <dbReference type="ARBA" id="ARBA00022833"/>
    </source>
</evidence>
<dbReference type="PANTHER" id="PTHR23080">
    <property type="entry name" value="THAP DOMAIN PROTEIN"/>
    <property type="match status" value="1"/>
</dbReference>
<keyword evidence="4" id="KW-0862">Zinc</keyword>
<dbReference type="GO" id="GO:0008270">
    <property type="term" value="F:zinc ion binding"/>
    <property type="evidence" value="ECO:0007669"/>
    <property type="project" value="UniProtKB-KW"/>
</dbReference>
<dbReference type="GeneID" id="105446234"/>
<dbReference type="PANTHER" id="PTHR23080:SF141">
    <property type="entry name" value="TRANSPOSASE HELIX-TURN-HELIX DOMAIN-CONTAINING PROTEIN"/>
    <property type="match status" value="1"/>
</dbReference>
<protein>
    <recommendedName>
        <fullName evidence="7">THAP-type domain-containing protein</fullName>
    </recommendedName>
</protein>
<keyword evidence="9" id="KW-1185">Reference proteome</keyword>
<evidence type="ECO:0000313" key="8">
    <source>
        <dbReference type="EnsemblMetazoa" id="XP_030838900"/>
    </source>
</evidence>
<evidence type="ECO:0000256" key="2">
    <source>
        <dbReference type="ARBA" id="ARBA00022723"/>
    </source>
</evidence>
<dbReference type="RefSeq" id="XP_030845483.1">
    <property type="nucleotide sequence ID" value="XM_030989623.1"/>
</dbReference>
<dbReference type="OMA" id="GFPIQED"/>
<proteinExistence type="predicted"/>
<name>A0A7M7NNI8_STRPU</name>
<dbReference type="AlphaFoldDB" id="A0A7M7NNI8"/>
<dbReference type="InterPro" id="IPR006612">
    <property type="entry name" value="THAP_Znf"/>
</dbReference>
<accession>A0A7M7NNI8</accession>
<dbReference type="EnsemblMetazoa" id="XM_030989623">
    <property type="protein sequence ID" value="XP_030845483"/>
    <property type="gene ID" value="LOC105446234"/>
</dbReference>
<dbReference type="GeneID" id="115923023"/>
<evidence type="ECO:0000256" key="1">
    <source>
        <dbReference type="ARBA" id="ARBA00001968"/>
    </source>
</evidence>
<evidence type="ECO:0000256" key="5">
    <source>
        <dbReference type="ARBA" id="ARBA00023125"/>
    </source>
</evidence>
<evidence type="ECO:0000313" key="9">
    <source>
        <dbReference type="Proteomes" id="UP000007110"/>
    </source>
</evidence>
<keyword evidence="3 6" id="KW-0863">Zinc-finger</keyword>
<organism evidence="8 9">
    <name type="scientific">Strongylocentrotus purpuratus</name>
    <name type="common">Purple sea urchin</name>
    <dbReference type="NCBI Taxonomy" id="7668"/>
    <lineage>
        <taxon>Eukaryota</taxon>
        <taxon>Metazoa</taxon>
        <taxon>Echinodermata</taxon>
        <taxon>Eleutherozoa</taxon>
        <taxon>Echinozoa</taxon>
        <taxon>Echinoidea</taxon>
        <taxon>Euechinoidea</taxon>
        <taxon>Echinacea</taxon>
        <taxon>Camarodonta</taxon>
        <taxon>Echinidea</taxon>
        <taxon>Strongylocentrotidae</taxon>
        <taxon>Strongylocentrotus</taxon>
    </lineage>
</organism>
<dbReference type="InterPro" id="IPR027806">
    <property type="entry name" value="HARBI1_dom"/>
</dbReference>
<dbReference type="RefSeq" id="XP_030838900.1">
    <property type="nucleotide sequence ID" value="XM_030983040.1"/>
</dbReference>
<dbReference type="InterPro" id="IPR027805">
    <property type="entry name" value="Transposase_HTH_dom"/>
</dbReference>
<dbReference type="SMART" id="SM00980">
    <property type="entry name" value="THAP"/>
    <property type="match status" value="1"/>
</dbReference>
<evidence type="ECO:0000259" key="7">
    <source>
        <dbReference type="PROSITE" id="PS50950"/>
    </source>
</evidence>
<dbReference type="Pfam" id="PF13359">
    <property type="entry name" value="DDE_Tnp_4"/>
    <property type="match status" value="1"/>
</dbReference>
<keyword evidence="2" id="KW-0479">Metal-binding</keyword>
<keyword evidence="5 6" id="KW-0238">DNA-binding</keyword>
<feature type="domain" description="THAP-type" evidence="7">
    <location>
        <begin position="1"/>
        <end position="125"/>
    </location>
</feature>
<dbReference type="PROSITE" id="PS50950">
    <property type="entry name" value="ZF_THAP"/>
    <property type="match status" value="1"/>
</dbReference>
<dbReference type="OrthoDB" id="5968420at2759"/>
<dbReference type="InParanoid" id="A0A7M7NNI8"/>
<dbReference type="GO" id="GO:0003677">
    <property type="term" value="F:DNA binding"/>
    <property type="evidence" value="ECO:0007669"/>
    <property type="project" value="UniProtKB-UniRule"/>
</dbReference>
<dbReference type="Pfam" id="PF13613">
    <property type="entry name" value="HTH_Tnp_4"/>
    <property type="match status" value="1"/>
</dbReference>
<dbReference type="Proteomes" id="UP000007110">
    <property type="component" value="Unassembled WGS sequence"/>
</dbReference>
<evidence type="ECO:0000256" key="6">
    <source>
        <dbReference type="PROSITE-ProRule" id="PRU00309"/>
    </source>
</evidence>
<comment type="cofactor">
    <cofactor evidence="1">
        <name>a divalent metal cation</name>
        <dbReference type="ChEBI" id="CHEBI:60240"/>
    </cofactor>
</comment>
<sequence>MPSFTCAVVSCKNTSRSFLKWNSKICDIHKCTRKEELCTCKPPYRFLPFPTQKFPQLRGEWIRKIRRVDPSTKKPWIPKHFSRVCSIHFVDLAPSASRVPTLHLGYDVPLPKSRRTIKRTVPDPVTAGPVPKVVRADSAEPSVALKVKNVLAESGHDYRISCKCAVSCHCKEAATIIRSLEDEVERLKKLEDKHTFFHSLSDGDISFYTGFPSKTLFQSVFSFIQPKARRLRYWKGAKEAKSNERLLSGTKNSPKKRGPIRKLELVDEFLLVLMRCRLGLLNRDLAKRFGVSPASASHIFFTWINFLAEVLGPCVWWPSKDIVRRNLPSAFRTKEYRNVRCIIDCTEIFIERPRNLYLQAVTWSDYKKHNTIKLLIGITPNGLISFLSDIWCGRVTDKHIVQESGFLNLLENQDTIMADRGFPITEELMMRRASLVIPPGKRGQEQMTRQQVMQTKKVANLRIHVERAIRRLKSFRIIKGTLPWSLIPLSDQIVKVCAALCNMQDPLVA</sequence>
<dbReference type="KEGG" id="spu:105446234"/>
<reference evidence="8" key="2">
    <citation type="submission" date="2021-01" db="UniProtKB">
        <authorList>
            <consortium name="EnsemblMetazoa"/>
        </authorList>
    </citation>
    <scope>IDENTIFICATION</scope>
</reference>